<reference evidence="6 7" key="1">
    <citation type="submission" date="2018-08" db="EMBL/GenBank/DDBJ databases">
        <title>A genome reference for cultivated species of the human gut microbiota.</title>
        <authorList>
            <person name="Zou Y."/>
            <person name="Xue W."/>
            <person name="Luo G."/>
        </authorList>
    </citation>
    <scope>NUCLEOTIDE SEQUENCE [LARGE SCALE GENOMIC DNA]</scope>
    <source>
        <strain evidence="6 7">AM43-11</strain>
    </source>
</reference>
<dbReference type="Pfam" id="PF00082">
    <property type="entry name" value="Peptidase_S8"/>
    <property type="match status" value="1"/>
</dbReference>
<evidence type="ECO:0000256" key="4">
    <source>
        <dbReference type="ARBA" id="ARBA00022825"/>
    </source>
</evidence>
<dbReference type="InterPro" id="IPR036852">
    <property type="entry name" value="Peptidase_S8/S53_dom_sf"/>
</dbReference>
<dbReference type="AlphaFoldDB" id="A0A3R6GNH0"/>
<keyword evidence="2" id="KW-0645">Protease</keyword>
<gene>
    <name evidence="6" type="ORF">DW927_15655</name>
</gene>
<dbReference type="PRINTS" id="PR00723">
    <property type="entry name" value="SUBTILISIN"/>
</dbReference>
<organism evidence="6 7">
    <name type="scientific">Roseburia intestinalis</name>
    <dbReference type="NCBI Taxonomy" id="166486"/>
    <lineage>
        <taxon>Bacteria</taxon>
        <taxon>Bacillati</taxon>
        <taxon>Bacillota</taxon>
        <taxon>Clostridia</taxon>
        <taxon>Lachnospirales</taxon>
        <taxon>Lachnospiraceae</taxon>
        <taxon>Roseburia</taxon>
    </lineage>
</organism>
<dbReference type="InterPro" id="IPR015500">
    <property type="entry name" value="Peptidase_S8_subtilisin-rel"/>
</dbReference>
<evidence type="ECO:0000256" key="1">
    <source>
        <dbReference type="ARBA" id="ARBA00011073"/>
    </source>
</evidence>
<comment type="similarity">
    <text evidence="1">Belongs to the peptidase S8 family.</text>
</comment>
<evidence type="ECO:0000259" key="5">
    <source>
        <dbReference type="Pfam" id="PF00082"/>
    </source>
</evidence>
<dbReference type="PANTHER" id="PTHR43399:SF4">
    <property type="entry name" value="CELL WALL-ASSOCIATED PROTEASE"/>
    <property type="match status" value="1"/>
</dbReference>
<protein>
    <recommendedName>
        <fullName evidence="5">Peptidase S8/S53 domain-containing protein</fullName>
    </recommendedName>
</protein>
<evidence type="ECO:0000256" key="2">
    <source>
        <dbReference type="ARBA" id="ARBA00022670"/>
    </source>
</evidence>
<dbReference type="RefSeq" id="WP_118592181.1">
    <property type="nucleotide sequence ID" value="NZ_JAQEFF010000025.1"/>
</dbReference>
<proteinExistence type="inferred from homology"/>
<dbReference type="PANTHER" id="PTHR43399">
    <property type="entry name" value="SUBTILISIN-RELATED"/>
    <property type="match status" value="1"/>
</dbReference>
<dbReference type="InterPro" id="IPR000209">
    <property type="entry name" value="Peptidase_S8/S53_dom"/>
</dbReference>
<sequence length="255" mass="28806">MEHQRKDANIIFASLFIQTAGCEQTEYWKNKIHIEDVWKETYGNENIIVGIIDSGIDITSSDLQSVIYHNDQEISNNQVDDVVNAIKYGYNKGIRLFNCSWDMEVYSEKLYTIMKECSDAIFVCSGGKNSSNVDVQHVYPACFELPNAICVGGLGINGKIYEFSGYGEKIDIYAPAEKVYCLMPEDTYTYSEGVSISVAYVTGTIALAKSINPTLKCEEIKNRLHRCYNEELNIPVLDVKKICIQETSYEKSTIN</sequence>
<dbReference type="SUPFAM" id="SSF52743">
    <property type="entry name" value="Subtilisin-like"/>
    <property type="match status" value="1"/>
</dbReference>
<dbReference type="GO" id="GO:0006508">
    <property type="term" value="P:proteolysis"/>
    <property type="evidence" value="ECO:0007669"/>
    <property type="project" value="UniProtKB-KW"/>
</dbReference>
<dbReference type="EMBL" id="QSFP01000022">
    <property type="protein sequence ID" value="RHA65149.1"/>
    <property type="molecule type" value="Genomic_DNA"/>
</dbReference>
<comment type="caution">
    <text evidence="6">The sequence shown here is derived from an EMBL/GenBank/DDBJ whole genome shotgun (WGS) entry which is preliminary data.</text>
</comment>
<evidence type="ECO:0000313" key="6">
    <source>
        <dbReference type="EMBL" id="RHA65149.1"/>
    </source>
</evidence>
<dbReference type="Proteomes" id="UP000284465">
    <property type="component" value="Unassembled WGS sequence"/>
</dbReference>
<dbReference type="GO" id="GO:0004252">
    <property type="term" value="F:serine-type endopeptidase activity"/>
    <property type="evidence" value="ECO:0007669"/>
    <property type="project" value="InterPro"/>
</dbReference>
<keyword evidence="4" id="KW-0720">Serine protease</keyword>
<keyword evidence="3" id="KW-0378">Hydrolase</keyword>
<dbReference type="InterPro" id="IPR051048">
    <property type="entry name" value="Peptidase_S8/S53_subtilisin"/>
</dbReference>
<feature type="domain" description="Peptidase S8/S53" evidence="5">
    <location>
        <begin position="77"/>
        <end position="224"/>
    </location>
</feature>
<accession>A0A3R6GNH0</accession>
<dbReference type="Gene3D" id="3.40.50.200">
    <property type="entry name" value="Peptidase S8/S53 domain"/>
    <property type="match status" value="2"/>
</dbReference>
<evidence type="ECO:0000313" key="7">
    <source>
        <dbReference type="Proteomes" id="UP000284465"/>
    </source>
</evidence>
<evidence type="ECO:0000256" key="3">
    <source>
        <dbReference type="ARBA" id="ARBA00022801"/>
    </source>
</evidence>
<name>A0A3R6GNH0_9FIRM</name>